<dbReference type="STRING" id="284040.UK15_33395"/>
<dbReference type="AlphaFoldDB" id="A0A0M2GH96"/>
<dbReference type="SUPFAM" id="SSF52266">
    <property type="entry name" value="SGNH hydrolase"/>
    <property type="match status" value="1"/>
</dbReference>
<evidence type="ECO:0000313" key="4">
    <source>
        <dbReference type="Proteomes" id="UP000034786"/>
    </source>
</evidence>
<feature type="domain" description="SGNH hydrolase-type esterase" evidence="1">
    <location>
        <begin position="178"/>
        <end position="372"/>
    </location>
</feature>
<gene>
    <name evidence="3" type="ORF">UK15_33395</name>
</gene>
<evidence type="ECO:0000313" key="3">
    <source>
        <dbReference type="EMBL" id="KJK34919.1"/>
    </source>
</evidence>
<dbReference type="EMBL" id="JYJH01000036">
    <property type="protein sequence ID" value="KJK34919.1"/>
    <property type="molecule type" value="Genomic_DNA"/>
</dbReference>
<dbReference type="RefSeq" id="WP_031143349.1">
    <property type="nucleotide sequence ID" value="NZ_JYJH01000036.1"/>
</dbReference>
<keyword evidence="4" id="KW-1185">Reference proteome</keyword>
<dbReference type="Pfam" id="PF13472">
    <property type="entry name" value="Lipase_GDSL_2"/>
    <property type="match status" value="1"/>
</dbReference>
<comment type="caution">
    <text evidence="3">The sequence shown here is derived from an EMBL/GenBank/DDBJ whole genome shotgun (WGS) entry which is preliminary data.</text>
</comment>
<dbReference type="InterPro" id="IPR013830">
    <property type="entry name" value="SGNH_hydro"/>
</dbReference>
<evidence type="ECO:0000259" key="1">
    <source>
        <dbReference type="Pfam" id="PF13472"/>
    </source>
</evidence>
<proteinExistence type="predicted"/>
<feature type="domain" description="SsfX3-like N-terminal" evidence="2">
    <location>
        <begin position="18"/>
        <end position="149"/>
    </location>
</feature>
<evidence type="ECO:0000259" key="2">
    <source>
        <dbReference type="Pfam" id="PF21181"/>
    </source>
</evidence>
<dbReference type="InterPro" id="IPR036514">
    <property type="entry name" value="SGNH_hydro_sf"/>
</dbReference>
<dbReference type="PATRIC" id="fig|284040.3.peg.5515"/>
<name>A0A0M2GH96_9ACTN</name>
<dbReference type="Pfam" id="PF21181">
    <property type="entry name" value="SsfX3_N"/>
    <property type="match status" value="1"/>
</dbReference>
<dbReference type="Proteomes" id="UP000034786">
    <property type="component" value="Unassembled WGS sequence"/>
</dbReference>
<sequence>MHTEHDWITTPLTADLLRGALDVERTEHGLLPHRLPARARTQNTDAQLAMAEAQPSGIRVAFRTAATAVELDTLRTKRDYTGFPPRPDGLYDLLVDGVPAGQAAGTGGNVLTVDLATWEGEVTTGPVGTIRFTGLPARDKDVEIWLPHNETTELVALRTDAPVAPAPDRGRRVWLHHGSSISHGSDAASPTAIWPAIAALRGGVELTNLGLGGSAMLDPFTARAMRDSPADLISVKIGINIVNQDAMRLRTFGPAVHGFLDTIRDGHPDTPLLLVSPIHCAIHEDTPGPTAPDHDELGNGRLVFSAMGDPAETSTGKLTLTVIREELSRIVRQRAADDPNLHYLDGLALYGAKDAAALPLPDHVHPDATTHRHIGDRFHELAFTQTGAFADGG</sequence>
<protein>
    <submittedName>
        <fullName evidence="3">Lipase</fullName>
    </submittedName>
</protein>
<organism evidence="3 4">
    <name type="scientific">Streptomyces variegatus</name>
    <dbReference type="NCBI Taxonomy" id="284040"/>
    <lineage>
        <taxon>Bacteria</taxon>
        <taxon>Bacillati</taxon>
        <taxon>Actinomycetota</taxon>
        <taxon>Actinomycetes</taxon>
        <taxon>Kitasatosporales</taxon>
        <taxon>Streptomycetaceae</taxon>
        <taxon>Streptomyces</taxon>
    </lineage>
</organism>
<accession>A0A0M2GH96</accession>
<dbReference type="InterPro" id="IPR048977">
    <property type="entry name" value="SsfX3-like_N"/>
</dbReference>
<dbReference type="Gene3D" id="3.40.50.1110">
    <property type="entry name" value="SGNH hydrolase"/>
    <property type="match status" value="1"/>
</dbReference>
<dbReference type="Gene3D" id="2.60.120.260">
    <property type="entry name" value="Galactose-binding domain-like"/>
    <property type="match status" value="1"/>
</dbReference>
<reference evidence="4" key="1">
    <citation type="submission" date="2015-02" db="EMBL/GenBank/DDBJ databases">
        <authorList>
            <person name="Ju K.-S."/>
            <person name="Doroghazi J.R."/>
            <person name="Metcalf W."/>
        </authorList>
    </citation>
    <scope>NUCLEOTIDE SEQUENCE [LARGE SCALE GENOMIC DNA]</scope>
    <source>
        <strain evidence="4">NRRL B-16380</strain>
    </source>
</reference>